<comment type="caution">
    <text evidence="1">The sequence shown here is derived from an EMBL/GenBank/DDBJ whole genome shotgun (WGS) entry which is preliminary data.</text>
</comment>
<dbReference type="AlphaFoldDB" id="A0AAN8YDV0"/>
<evidence type="ECO:0000313" key="1">
    <source>
        <dbReference type="EMBL" id="KAK6789474.1"/>
    </source>
</evidence>
<proteinExistence type="predicted"/>
<gene>
    <name evidence="1" type="ORF">RDI58_013274</name>
</gene>
<sequence length="30" mass="3281">MRTLIIVASLKIFTISLVKDQTCQLTVTGS</sequence>
<keyword evidence="2" id="KW-1185">Reference proteome</keyword>
<dbReference type="EMBL" id="JBANQN010000005">
    <property type="protein sequence ID" value="KAK6789474.1"/>
    <property type="molecule type" value="Genomic_DNA"/>
</dbReference>
<organism evidence="1 2">
    <name type="scientific">Solanum bulbocastanum</name>
    <name type="common">Wild potato</name>
    <dbReference type="NCBI Taxonomy" id="147425"/>
    <lineage>
        <taxon>Eukaryota</taxon>
        <taxon>Viridiplantae</taxon>
        <taxon>Streptophyta</taxon>
        <taxon>Embryophyta</taxon>
        <taxon>Tracheophyta</taxon>
        <taxon>Spermatophyta</taxon>
        <taxon>Magnoliopsida</taxon>
        <taxon>eudicotyledons</taxon>
        <taxon>Gunneridae</taxon>
        <taxon>Pentapetalae</taxon>
        <taxon>asterids</taxon>
        <taxon>lamiids</taxon>
        <taxon>Solanales</taxon>
        <taxon>Solanaceae</taxon>
        <taxon>Solanoideae</taxon>
        <taxon>Solaneae</taxon>
        <taxon>Solanum</taxon>
    </lineage>
</organism>
<accession>A0AAN8YDV0</accession>
<protein>
    <submittedName>
        <fullName evidence="1">Uncharacterized protein</fullName>
    </submittedName>
</protein>
<name>A0AAN8YDV0_SOLBU</name>
<dbReference type="Proteomes" id="UP001371456">
    <property type="component" value="Unassembled WGS sequence"/>
</dbReference>
<evidence type="ECO:0000313" key="2">
    <source>
        <dbReference type="Proteomes" id="UP001371456"/>
    </source>
</evidence>
<reference evidence="1 2" key="1">
    <citation type="submission" date="2024-02" db="EMBL/GenBank/DDBJ databases">
        <title>de novo genome assembly of Solanum bulbocastanum strain 11H21.</title>
        <authorList>
            <person name="Hosaka A.J."/>
        </authorList>
    </citation>
    <scope>NUCLEOTIDE SEQUENCE [LARGE SCALE GENOMIC DNA]</scope>
    <source>
        <tissue evidence="1">Young leaves</tissue>
    </source>
</reference>